<name>A0A381CCA8_9ENTR</name>
<dbReference type="Pfam" id="PF25165">
    <property type="entry name" value="DUF7828"/>
    <property type="match status" value="1"/>
</dbReference>
<dbReference type="AlphaFoldDB" id="A0A381CCA8"/>
<evidence type="ECO:0000313" key="3">
    <source>
        <dbReference type="EMBL" id="SUW65480.1"/>
    </source>
</evidence>
<sequence length="144" mass="16241">MYAKSFIAHASRGRLTSAATAKTYPYNRYVCHLCKSALAFHPEWGTHRPWFEHTADTLTKNGREHCPYITVVLDELNLIQRLRRLVKDTHPVVRKADWQCAGCGRHYHGERYCLSCRTGTYSKEVALSPTLKPDTVTGGAACAC</sequence>
<proteinExistence type="predicted"/>
<evidence type="ECO:0000313" key="4">
    <source>
        <dbReference type="Proteomes" id="UP000255528"/>
    </source>
</evidence>
<dbReference type="InterPro" id="IPR057150">
    <property type="entry name" value="DUF7828"/>
</dbReference>
<evidence type="ECO:0000259" key="2">
    <source>
        <dbReference type="Pfam" id="PF25165"/>
    </source>
</evidence>
<accession>A0A381CCA8</accession>
<reference evidence="3 4" key="1">
    <citation type="submission" date="2018-06" db="EMBL/GenBank/DDBJ databases">
        <authorList>
            <consortium name="Pathogen Informatics"/>
            <person name="Doyle S."/>
        </authorList>
    </citation>
    <scope>NUCLEOTIDE SEQUENCE [LARGE SCALE GENOMIC DNA]</scope>
    <source>
        <strain evidence="3 4">NCTC12119</strain>
    </source>
</reference>
<dbReference type="EMBL" id="UIGI01000001">
    <property type="protein sequence ID" value="SUW65480.1"/>
    <property type="molecule type" value="Genomic_DNA"/>
</dbReference>
<dbReference type="RefSeq" id="WP_115631101.1">
    <property type="nucleotide sequence ID" value="NZ_UIGI01000001.1"/>
</dbReference>
<feature type="domain" description="DUF7828" evidence="2">
    <location>
        <begin position="2"/>
        <end position="87"/>
    </location>
</feature>
<evidence type="ECO:0000259" key="1">
    <source>
        <dbReference type="Pfam" id="PF11682"/>
    </source>
</evidence>
<dbReference type="Pfam" id="PF11682">
    <property type="entry name" value="Zn_ribbon_11"/>
    <property type="match status" value="1"/>
</dbReference>
<organism evidence="3 4">
    <name type="scientific">Buttiauxella agrestis</name>
    <dbReference type="NCBI Taxonomy" id="82977"/>
    <lineage>
        <taxon>Bacteria</taxon>
        <taxon>Pseudomonadati</taxon>
        <taxon>Pseudomonadota</taxon>
        <taxon>Gammaproteobacteria</taxon>
        <taxon>Enterobacterales</taxon>
        <taxon>Enterobacteriaceae</taxon>
        <taxon>Buttiauxella</taxon>
    </lineage>
</organism>
<feature type="domain" description="DUF3279" evidence="1">
    <location>
        <begin position="95"/>
        <end position="125"/>
    </location>
</feature>
<dbReference type="InterPro" id="IPR021696">
    <property type="entry name" value="DUF3279"/>
</dbReference>
<protein>
    <submittedName>
        <fullName evidence="3">Protein of uncharacterized function (DUF3279)</fullName>
    </submittedName>
</protein>
<dbReference type="Proteomes" id="UP000255528">
    <property type="component" value="Unassembled WGS sequence"/>
</dbReference>
<gene>
    <name evidence="3" type="ORF">NCTC12119_04030</name>
</gene>